<protein>
    <submittedName>
        <fullName evidence="2">Uncharacterized protein</fullName>
    </submittedName>
</protein>
<dbReference type="Proteomes" id="UP001415857">
    <property type="component" value="Unassembled WGS sequence"/>
</dbReference>
<feature type="region of interest" description="Disordered" evidence="1">
    <location>
        <begin position="84"/>
        <end position="114"/>
    </location>
</feature>
<dbReference type="InterPro" id="IPR007789">
    <property type="entry name" value="DUF688"/>
</dbReference>
<evidence type="ECO:0000313" key="2">
    <source>
        <dbReference type="EMBL" id="KAK9270696.1"/>
    </source>
</evidence>
<dbReference type="EMBL" id="JBBPBK010000014">
    <property type="protein sequence ID" value="KAK9270696.1"/>
    <property type="molecule type" value="Genomic_DNA"/>
</dbReference>
<name>A0AAP0NEN5_LIQFO</name>
<feature type="region of interest" description="Disordered" evidence="1">
    <location>
        <begin position="1"/>
        <end position="60"/>
    </location>
</feature>
<dbReference type="PANTHER" id="PTHR33696:SF1">
    <property type="entry name" value="T22J18.15"/>
    <property type="match status" value="1"/>
</dbReference>
<evidence type="ECO:0000256" key="1">
    <source>
        <dbReference type="SAM" id="MobiDB-lite"/>
    </source>
</evidence>
<organism evidence="2 3">
    <name type="scientific">Liquidambar formosana</name>
    <name type="common">Formosan gum</name>
    <dbReference type="NCBI Taxonomy" id="63359"/>
    <lineage>
        <taxon>Eukaryota</taxon>
        <taxon>Viridiplantae</taxon>
        <taxon>Streptophyta</taxon>
        <taxon>Embryophyta</taxon>
        <taxon>Tracheophyta</taxon>
        <taxon>Spermatophyta</taxon>
        <taxon>Magnoliopsida</taxon>
        <taxon>eudicotyledons</taxon>
        <taxon>Gunneridae</taxon>
        <taxon>Pentapetalae</taxon>
        <taxon>Saxifragales</taxon>
        <taxon>Altingiaceae</taxon>
        <taxon>Liquidambar</taxon>
    </lineage>
</organism>
<proteinExistence type="predicted"/>
<sequence length="211" mass="23550">MAGHMAREQWIPFDGHAQNVSKESDHPFLAAHRPSSRRTNSFSSSSSSSSSFRSSYLSDESPLISPATPLHQFSGVPFSWEKLPGIPKKQTPKKKDPLISTLPLPPPATPPTSKRFAFEDIVTRKKNSATESFRRDPFFAAFVECCKDDDQDNVSVGTLWKGSKVPRNLSDRFGIVNLYTSCKRTCAVSESIIYVPRSSRTSHDLWSRRSG</sequence>
<dbReference type="AlphaFoldDB" id="A0AAP0NEN5"/>
<accession>A0AAP0NEN5</accession>
<feature type="compositionally biased region" description="Low complexity" evidence="1">
    <location>
        <begin position="37"/>
        <end position="55"/>
    </location>
</feature>
<dbReference type="Pfam" id="PF05097">
    <property type="entry name" value="DUF688"/>
    <property type="match status" value="1"/>
</dbReference>
<dbReference type="PANTHER" id="PTHR33696">
    <property type="entry name" value="T22J18.15-RELATED"/>
    <property type="match status" value="1"/>
</dbReference>
<evidence type="ECO:0000313" key="3">
    <source>
        <dbReference type="Proteomes" id="UP001415857"/>
    </source>
</evidence>
<reference evidence="2 3" key="1">
    <citation type="journal article" date="2024" name="Plant J.">
        <title>Genome sequences and population genomics reveal climatic adaptation and genomic divergence between two closely related sweetgum species.</title>
        <authorList>
            <person name="Xu W.Q."/>
            <person name="Ren C.Q."/>
            <person name="Zhang X.Y."/>
            <person name="Comes H.P."/>
            <person name="Liu X.H."/>
            <person name="Li Y.G."/>
            <person name="Kettle C.J."/>
            <person name="Jalonen R."/>
            <person name="Gaisberger H."/>
            <person name="Ma Y.Z."/>
            <person name="Qiu Y.X."/>
        </authorList>
    </citation>
    <scope>NUCLEOTIDE SEQUENCE [LARGE SCALE GENOMIC DNA]</scope>
    <source>
        <strain evidence="2">Hangzhou</strain>
    </source>
</reference>
<keyword evidence="3" id="KW-1185">Reference proteome</keyword>
<gene>
    <name evidence="2" type="ORF">L1049_026278</name>
</gene>
<comment type="caution">
    <text evidence="2">The sequence shown here is derived from an EMBL/GenBank/DDBJ whole genome shotgun (WGS) entry which is preliminary data.</text>
</comment>